<evidence type="ECO:0000313" key="3">
    <source>
        <dbReference type="Proteomes" id="UP001159428"/>
    </source>
</evidence>
<dbReference type="PROSITE" id="PS50017">
    <property type="entry name" value="DEATH_DOMAIN"/>
    <property type="match status" value="1"/>
</dbReference>
<dbReference type="Gene3D" id="1.10.533.10">
    <property type="entry name" value="Death Domain, Fas"/>
    <property type="match status" value="1"/>
</dbReference>
<gene>
    <name evidence="2" type="ORF">PMEA_00000183</name>
</gene>
<dbReference type="CDD" id="cd01670">
    <property type="entry name" value="Death"/>
    <property type="match status" value="1"/>
</dbReference>
<proteinExistence type="predicted"/>
<dbReference type="InterPro" id="IPR000488">
    <property type="entry name" value="Death_dom"/>
</dbReference>
<evidence type="ECO:0000313" key="2">
    <source>
        <dbReference type="EMBL" id="CAH3030990.1"/>
    </source>
</evidence>
<dbReference type="Proteomes" id="UP001159428">
    <property type="component" value="Unassembled WGS sequence"/>
</dbReference>
<keyword evidence="3" id="KW-1185">Reference proteome</keyword>
<organism evidence="2 3">
    <name type="scientific">Pocillopora meandrina</name>
    <dbReference type="NCBI Taxonomy" id="46732"/>
    <lineage>
        <taxon>Eukaryota</taxon>
        <taxon>Metazoa</taxon>
        <taxon>Cnidaria</taxon>
        <taxon>Anthozoa</taxon>
        <taxon>Hexacorallia</taxon>
        <taxon>Scleractinia</taxon>
        <taxon>Astrocoeniina</taxon>
        <taxon>Pocilloporidae</taxon>
        <taxon>Pocillopora</taxon>
    </lineage>
</organism>
<dbReference type="SUPFAM" id="SSF47986">
    <property type="entry name" value="DEATH domain"/>
    <property type="match status" value="1"/>
</dbReference>
<feature type="non-terminal residue" evidence="2">
    <location>
        <position position="136"/>
    </location>
</feature>
<dbReference type="GO" id="GO:0007165">
    <property type="term" value="P:signal transduction"/>
    <property type="evidence" value="ECO:0007669"/>
    <property type="project" value="InterPro"/>
</dbReference>
<protein>
    <recommendedName>
        <fullName evidence="1">Death domain-containing protein</fullName>
    </recommendedName>
</protein>
<accession>A0AAU9VJD3</accession>
<evidence type="ECO:0000259" key="1">
    <source>
        <dbReference type="PROSITE" id="PS50017"/>
    </source>
</evidence>
<dbReference type="InterPro" id="IPR011029">
    <property type="entry name" value="DEATH-like_dom_sf"/>
</dbReference>
<sequence length="136" mass="15997">MRGSSKTYKVLHDALCHPLVNRRDLVAIRTTRYPLILMLCCDVFMFLVNQGVPSDEELEWLSHQLEDWEELGRRLKIEEATLRAIDDDYRSKCQKIHKMLRHWKAKDGSTATYMVLHDALCHQFVNRTDLAERLLA</sequence>
<reference evidence="2 3" key="1">
    <citation type="submission" date="2022-05" db="EMBL/GenBank/DDBJ databases">
        <authorList>
            <consortium name="Genoscope - CEA"/>
            <person name="William W."/>
        </authorList>
    </citation>
    <scope>NUCLEOTIDE SEQUENCE [LARGE SCALE GENOMIC DNA]</scope>
</reference>
<comment type="caution">
    <text evidence="2">The sequence shown here is derived from an EMBL/GenBank/DDBJ whole genome shotgun (WGS) entry which is preliminary data.</text>
</comment>
<feature type="domain" description="Death" evidence="1">
    <location>
        <begin position="66"/>
        <end position="120"/>
    </location>
</feature>
<dbReference type="AlphaFoldDB" id="A0AAU9VJD3"/>
<dbReference type="Pfam" id="PF00531">
    <property type="entry name" value="Death"/>
    <property type="match status" value="1"/>
</dbReference>
<name>A0AAU9VJD3_9CNID</name>
<dbReference type="EMBL" id="CALNXJ010000001">
    <property type="protein sequence ID" value="CAH3030990.1"/>
    <property type="molecule type" value="Genomic_DNA"/>
</dbReference>